<evidence type="ECO:0000313" key="2">
    <source>
        <dbReference type="Proteomes" id="UP001057291"/>
    </source>
</evidence>
<dbReference type="Proteomes" id="UP001057291">
    <property type="component" value="Unassembled WGS sequence"/>
</dbReference>
<dbReference type="SUPFAM" id="SSF158622">
    <property type="entry name" value="YheA/YmcA-like"/>
    <property type="match status" value="1"/>
</dbReference>
<dbReference type="Pfam" id="PF06133">
    <property type="entry name" value="Com_YlbF"/>
    <property type="match status" value="1"/>
</dbReference>
<dbReference type="AlphaFoldDB" id="A0AAV4LGY5"/>
<dbReference type="RefSeq" id="WP_282200100.1">
    <property type="nucleotide sequence ID" value="NZ_BOQE01000001.1"/>
</dbReference>
<protein>
    <submittedName>
        <fullName evidence="1">UPF0342 protein</fullName>
    </submittedName>
</protein>
<evidence type="ECO:0000313" key="1">
    <source>
        <dbReference type="EMBL" id="GIM47077.1"/>
    </source>
</evidence>
<proteinExistence type="predicted"/>
<sequence length="116" mass="13510">MNPYDKAHELARALRAHDSFQKLMKAKERIDQDPQAKKIVEDFRKRQWEYEAKRLAGQEISDAEKQQMTQLQEALALVPAARDYLQAEYQFSVLFGDIQKIIADTIQDVFGNLVQK</sequence>
<name>A0AAV4LGY5_9BACL</name>
<dbReference type="Gene3D" id="1.20.1500.10">
    <property type="entry name" value="YheA/YmcA-like"/>
    <property type="match status" value="1"/>
</dbReference>
<dbReference type="InterPro" id="IPR023378">
    <property type="entry name" value="YheA/YmcA-like_dom_sf"/>
</dbReference>
<organism evidence="1 2">
    <name type="scientific">Collibacillus ludicampi</name>
    <dbReference type="NCBI Taxonomy" id="2771369"/>
    <lineage>
        <taxon>Bacteria</taxon>
        <taxon>Bacillati</taxon>
        <taxon>Bacillota</taxon>
        <taxon>Bacilli</taxon>
        <taxon>Bacillales</taxon>
        <taxon>Alicyclobacillaceae</taxon>
        <taxon>Collibacillus</taxon>
    </lineage>
</organism>
<reference evidence="1" key="1">
    <citation type="journal article" date="2023" name="Int. J. Syst. Evol. Microbiol.">
        <title>Collibacillus ludicampi gen. nov., sp. nov., a new soil bacterium of the family Alicyclobacillaceae.</title>
        <authorList>
            <person name="Jojima T."/>
            <person name="Ioku Y."/>
            <person name="Fukuta Y."/>
            <person name="Shirasaka N."/>
            <person name="Matsumura Y."/>
            <person name="Mori M."/>
        </authorList>
    </citation>
    <scope>NUCLEOTIDE SEQUENCE</scope>
    <source>
        <strain evidence="1">TP075</strain>
    </source>
</reference>
<accession>A0AAV4LGY5</accession>
<keyword evidence="2" id="KW-1185">Reference proteome</keyword>
<dbReference type="InterPro" id="IPR010368">
    <property type="entry name" value="Com_YlbF"/>
</dbReference>
<comment type="caution">
    <text evidence="1">The sequence shown here is derived from an EMBL/GenBank/DDBJ whole genome shotgun (WGS) entry which is preliminary data.</text>
</comment>
<gene>
    <name evidence="1" type="ORF">DNHGIG_26260</name>
</gene>
<dbReference type="EMBL" id="BOQE01000001">
    <property type="protein sequence ID" value="GIM47077.1"/>
    <property type="molecule type" value="Genomic_DNA"/>
</dbReference>